<gene>
    <name evidence="2" type="ORF">BS637_09220</name>
</gene>
<dbReference type="PROSITE" id="PS50943">
    <property type="entry name" value="HTH_CROC1"/>
    <property type="match status" value="1"/>
</dbReference>
<comment type="caution">
    <text evidence="2">The sequence shown here is derived from an EMBL/GenBank/DDBJ whole genome shotgun (WGS) entry which is preliminary data.</text>
</comment>
<dbReference type="InterPro" id="IPR010982">
    <property type="entry name" value="Lambda_DNA-bd_dom_sf"/>
</dbReference>
<feature type="domain" description="HTH cro/C1-type" evidence="1">
    <location>
        <begin position="5"/>
        <end position="59"/>
    </location>
</feature>
<evidence type="ECO:0000259" key="1">
    <source>
        <dbReference type="PROSITE" id="PS50943"/>
    </source>
</evidence>
<protein>
    <submittedName>
        <fullName evidence="2">Transcriptional regulator</fullName>
    </submittedName>
</protein>
<dbReference type="EMBL" id="MRAD01000008">
    <property type="protein sequence ID" value="OOO61975.1"/>
    <property type="molecule type" value="Genomic_DNA"/>
</dbReference>
<dbReference type="InterPro" id="IPR001387">
    <property type="entry name" value="Cro/C1-type_HTH"/>
</dbReference>
<dbReference type="CDD" id="cd00093">
    <property type="entry name" value="HTH_XRE"/>
    <property type="match status" value="1"/>
</dbReference>
<proteinExistence type="predicted"/>
<name>A0ABX3L393_9CLOT</name>
<dbReference type="Gene3D" id="1.10.260.40">
    <property type="entry name" value="lambda repressor-like DNA-binding domains"/>
    <property type="match status" value="1"/>
</dbReference>
<keyword evidence="3" id="KW-1185">Reference proteome</keyword>
<dbReference type="SMART" id="SM00530">
    <property type="entry name" value="HTH_XRE"/>
    <property type="match status" value="1"/>
</dbReference>
<accession>A0ABX3L393</accession>
<dbReference type="RefSeq" id="WP_078024446.1">
    <property type="nucleotide sequence ID" value="NZ_JADPGM010000007.1"/>
</dbReference>
<dbReference type="Pfam" id="PF01381">
    <property type="entry name" value="HTH_3"/>
    <property type="match status" value="1"/>
</dbReference>
<dbReference type="Proteomes" id="UP000190206">
    <property type="component" value="Unassembled WGS sequence"/>
</dbReference>
<organism evidence="2 3">
    <name type="scientific">Clostridium tepidum</name>
    <dbReference type="NCBI Taxonomy" id="1962263"/>
    <lineage>
        <taxon>Bacteria</taxon>
        <taxon>Bacillati</taxon>
        <taxon>Bacillota</taxon>
        <taxon>Clostridia</taxon>
        <taxon>Eubacteriales</taxon>
        <taxon>Clostridiaceae</taxon>
        <taxon>Clostridium</taxon>
    </lineage>
</organism>
<sequence>MYDKLKGLMKENHITQVELAEILNMTVSTLNFKLNGKSDFTIKEGKKISELFGKPIDEIFFTSEISKMKINVSA</sequence>
<evidence type="ECO:0000313" key="3">
    <source>
        <dbReference type="Proteomes" id="UP000190206"/>
    </source>
</evidence>
<dbReference type="SUPFAM" id="SSF47413">
    <property type="entry name" value="lambda repressor-like DNA-binding domains"/>
    <property type="match status" value="1"/>
</dbReference>
<evidence type="ECO:0000313" key="2">
    <source>
        <dbReference type="EMBL" id="OOO61975.1"/>
    </source>
</evidence>
<reference evidence="2 3" key="1">
    <citation type="submission" date="2016-12" db="EMBL/GenBank/DDBJ databases">
        <title>Clostridium tepidum sp. nov., a close relative of Clostridium sporogenes and Clostridium botulinum Group I.</title>
        <authorList>
            <person name="Dobritsa A.P."/>
            <person name="Kutumbaka K."/>
            <person name="Werner K."/>
            <person name="Samadpour M."/>
        </authorList>
    </citation>
    <scope>NUCLEOTIDE SEQUENCE [LARGE SCALE GENOMIC DNA]</scope>
    <source>
        <strain evidence="2 3">PE</strain>
    </source>
</reference>